<dbReference type="OrthoDB" id="1427124at2759"/>
<dbReference type="EMBL" id="RXIC02000019">
    <property type="protein sequence ID" value="KAB1227582.1"/>
    <property type="molecule type" value="Genomic_DNA"/>
</dbReference>
<feature type="compositionally biased region" description="Basic and acidic residues" evidence="1">
    <location>
        <begin position="93"/>
        <end position="106"/>
    </location>
</feature>
<organism evidence="2 3">
    <name type="scientific">Morella rubra</name>
    <name type="common">Chinese bayberry</name>
    <dbReference type="NCBI Taxonomy" id="262757"/>
    <lineage>
        <taxon>Eukaryota</taxon>
        <taxon>Viridiplantae</taxon>
        <taxon>Streptophyta</taxon>
        <taxon>Embryophyta</taxon>
        <taxon>Tracheophyta</taxon>
        <taxon>Spermatophyta</taxon>
        <taxon>Magnoliopsida</taxon>
        <taxon>eudicotyledons</taxon>
        <taxon>Gunneridae</taxon>
        <taxon>Pentapetalae</taxon>
        <taxon>rosids</taxon>
        <taxon>fabids</taxon>
        <taxon>Fagales</taxon>
        <taxon>Myricaceae</taxon>
        <taxon>Morella</taxon>
    </lineage>
</organism>
<gene>
    <name evidence="2" type="ORF">CJ030_MR1G006140</name>
</gene>
<protein>
    <submittedName>
        <fullName evidence="2">Uncharacterized protein</fullName>
    </submittedName>
</protein>
<feature type="compositionally biased region" description="Low complexity" evidence="1">
    <location>
        <begin position="17"/>
        <end position="33"/>
    </location>
</feature>
<accession>A0A6A1WQN1</accession>
<reference evidence="2 3" key="1">
    <citation type="journal article" date="2019" name="Plant Biotechnol. J.">
        <title>The red bayberry genome and genetic basis of sex determination.</title>
        <authorList>
            <person name="Jia H.M."/>
            <person name="Jia H.J."/>
            <person name="Cai Q.L."/>
            <person name="Wang Y."/>
            <person name="Zhao H.B."/>
            <person name="Yang W.F."/>
            <person name="Wang G.Y."/>
            <person name="Li Y.H."/>
            <person name="Zhan D.L."/>
            <person name="Shen Y.T."/>
            <person name="Niu Q.F."/>
            <person name="Chang L."/>
            <person name="Qiu J."/>
            <person name="Zhao L."/>
            <person name="Xie H.B."/>
            <person name="Fu W.Y."/>
            <person name="Jin J."/>
            <person name="Li X.W."/>
            <person name="Jiao Y."/>
            <person name="Zhou C.C."/>
            <person name="Tu T."/>
            <person name="Chai C.Y."/>
            <person name="Gao J.L."/>
            <person name="Fan L.J."/>
            <person name="van de Weg E."/>
            <person name="Wang J.Y."/>
            <person name="Gao Z.S."/>
        </authorList>
    </citation>
    <scope>NUCLEOTIDE SEQUENCE [LARGE SCALE GENOMIC DNA]</scope>
    <source>
        <tissue evidence="2">Leaves</tissue>
    </source>
</reference>
<proteinExistence type="predicted"/>
<evidence type="ECO:0000256" key="1">
    <source>
        <dbReference type="SAM" id="MobiDB-lite"/>
    </source>
</evidence>
<feature type="compositionally biased region" description="Polar residues" evidence="1">
    <location>
        <begin position="34"/>
        <end position="89"/>
    </location>
</feature>
<dbReference type="Pfam" id="PF16627">
    <property type="entry name" value="BRX_assoc"/>
    <property type="match status" value="1"/>
</dbReference>
<evidence type="ECO:0000313" key="2">
    <source>
        <dbReference type="EMBL" id="KAB1227582.1"/>
    </source>
</evidence>
<comment type="caution">
    <text evidence="2">The sequence shown here is derived from an EMBL/GenBank/DDBJ whole genome shotgun (WGS) entry which is preliminary data.</text>
</comment>
<keyword evidence="3" id="KW-1185">Reference proteome</keyword>
<feature type="region of interest" description="Disordered" evidence="1">
    <location>
        <begin position="1"/>
        <end position="106"/>
    </location>
</feature>
<name>A0A6A1WQN1_9ROSI</name>
<evidence type="ECO:0000313" key="3">
    <source>
        <dbReference type="Proteomes" id="UP000516437"/>
    </source>
</evidence>
<sequence length="106" mass="11801">MAERLPIWELLDQNTKSPDSPSLSSLGSNPASNEVTNASIERMNRQATLQEQDSNAANSQLLSNGLSTNSNRSLVHTKQLHSDLTTRNGSRMRYGESRVDTEWVEK</sequence>
<dbReference type="Proteomes" id="UP000516437">
    <property type="component" value="Chromosome 1"/>
</dbReference>
<dbReference type="AlphaFoldDB" id="A0A6A1WQN1"/>